<sequence length="276" mass="29655">MAFGQTAPARLEFEVASIKTSPPPTAGQVLAGIKIDGAQLHSRSLALRDYIQSAYKVKNYQVEGPAWLGSERYEIDAKLPAGATREQVPEMLQSLLADRFELKVHRETRDFPVYGLVVAKGGLKVEEVPVDLDEIKKGNVDVAATASAGGTSVALGHGSSFSINANGTISGVKLTMQMLADLLARFTEKPVVDMTDRKGGFTFTLTFTPEEFRAMMIHAAVAAGQPLPPEALRLLDGVSDDSLFSALESIGLRLENRKAPLEVLVVDHILKAPTAN</sequence>
<dbReference type="EMBL" id="CP000473">
    <property type="protein sequence ID" value="ABJ85310.1"/>
    <property type="molecule type" value="Genomic_DNA"/>
</dbReference>
<dbReference type="InterPro" id="IPR017801">
    <property type="entry name" value="DUF3738"/>
</dbReference>
<evidence type="ECO:0000313" key="1">
    <source>
        <dbReference type="EMBL" id="ABJ85310.1"/>
    </source>
</evidence>
<organism evidence="1">
    <name type="scientific">Solibacter usitatus (strain Ellin6076)</name>
    <dbReference type="NCBI Taxonomy" id="234267"/>
    <lineage>
        <taxon>Bacteria</taxon>
        <taxon>Pseudomonadati</taxon>
        <taxon>Acidobacteriota</taxon>
        <taxon>Terriglobia</taxon>
        <taxon>Bryobacterales</taxon>
        <taxon>Solibacteraceae</taxon>
        <taxon>Candidatus Solibacter</taxon>
    </lineage>
</organism>
<dbReference type="HOGENOM" id="CLU_079080_0_0_0"/>
<dbReference type="KEGG" id="sus:Acid_4348"/>
<reference evidence="1" key="1">
    <citation type="submission" date="2006-10" db="EMBL/GenBank/DDBJ databases">
        <title>Complete sequence of Solibacter usitatus Ellin6076.</title>
        <authorList>
            <consortium name="US DOE Joint Genome Institute"/>
            <person name="Copeland A."/>
            <person name="Lucas S."/>
            <person name="Lapidus A."/>
            <person name="Barry K."/>
            <person name="Detter J.C."/>
            <person name="Glavina del Rio T."/>
            <person name="Hammon N."/>
            <person name="Israni S."/>
            <person name="Dalin E."/>
            <person name="Tice H."/>
            <person name="Pitluck S."/>
            <person name="Thompson L.S."/>
            <person name="Brettin T."/>
            <person name="Bruce D."/>
            <person name="Han C."/>
            <person name="Tapia R."/>
            <person name="Gilna P."/>
            <person name="Schmutz J."/>
            <person name="Larimer F."/>
            <person name="Land M."/>
            <person name="Hauser L."/>
            <person name="Kyrpides N."/>
            <person name="Mikhailova N."/>
            <person name="Janssen P.H."/>
            <person name="Kuske C.R."/>
            <person name="Richardson P."/>
        </authorList>
    </citation>
    <scope>NUCLEOTIDE SEQUENCE</scope>
    <source>
        <strain evidence="1">Ellin6076</strain>
    </source>
</reference>
<dbReference type="AlphaFoldDB" id="Q01YF5"/>
<dbReference type="InParanoid" id="Q01YF5"/>
<proteinExistence type="predicted"/>
<dbReference type="NCBIfam" id="TIGR03435">
    <property type="entry name" value="Soli_TIGR03435"/>
    <property type="match status" value="1"/>
</dbReference>
<dbReference type="STRING" id="234267.Acid_4348"/>
<accession>Q01YF5</accession>
<gene>
    <name evidence="1" type="ordered locus">Acid_4348</name>
</gene>
<dbReference type="Pfam" id="PF12543">
    <property type="entry name" value="DUF3738"/>
    <property type="match status" value="1"/>
</dbReference>
<protein>
    <submittedName>
        <fullName evidence="1">Uncharacterized protein</fullName>
    </submittedName>
</protein>
<name>Q01YF5_SOLUE</name>
<dbReference type="eggNOG" id="COG4219">
    <property type="taxonomic scope" value="Bacteria"/>
</dbReference>